<evidence type="ECO:0000256" key="1">
    <source>
        <dbReference type="SAM" id="MobiDB-lite"/>
    </source>
</evidence>
<name>F9W9M6_TRYCI</name>
<accession>F9W9M6</accession>
<dbReference type="Proteomes" id="UP000000702">
    <property type="component" value="Unassembled WGS sequence"/>
</dbReference>
<reference evidence="3" key="1">
    <citation type="submission" date="2011-07" db="EMBL/GenBank/DDBJ databases">
        <title>Divergent evolution of antigenic variation in African trypanosomes.</title>
        <authorList>
            <person name="Jackson A.P."/>
            <person name="Berry A."/>
            <person name="Allison H.C."/>
            <person name="Burton P."/>
            <person name="Anderson J."/>
            <person name="Aslett M."/>
            <person name="Brown R."/>
            <person name="Corton N."/>
            <person name="Harris D."/>
            <person name="Hauser H."/>
            <person name="Gamble J."/>
            <person name="Gilderthorp R."/>
            <person name="McQuillan J."/>
            <person name="Quail M.A."/>
            <person name="Sanders M."/>
            <person name="Van Tonder A."/>
            <person name="Ginger M.L."/>
            <person name="Donelson J.E."/>
            <person name="Field M.C."/>
            <person name="Barry J.D."/>
            <person name="Berriman M."/>
            <person name="Hertz-Fowler C."/>
        </authorList>
    </citation>
    <scope>NUCLEOTIDE SEQUENCE [LARGE SCALE GENOMIC DNA]</scope>
    <source>
        <strain evidence="3">IL3000</strain>
    </source>
</reference>
<proteinExistence type="predicted"/>
<feature type="region of interest" description="Disordered" evidence="1">
    <location>
        <begin position="116"/>
        <end position="167"/>
    </location>
</feature>
<reference evidence="2 3" key="2">
    <citation type="journal article" date="2012" name="Proc. Natl. Acad. Sci. U.S.A.">
        <title>Antigenic diversity is generated by distinct evolutionary mechanisms in African trypanosome species.</title>
        <authorList>
            <person name="Jackson A.P."/>
            <person name="Berry A."/>
            <person name="Aslett M."/>
            <person name="Allison H.C."/>
            <person name="Burton P."/>
            <person name="Vavrova-Anderson J."/>
            <person name="Brown R."/>
            <person name="Browne H."/>
            <person name="Corton N."/>
            <person name="Hauser H."/>
            <person name="Gamble J."/>
            <person name="Gilderthorp R."/>
            <person name="Marcello L."/>
            <person name="McQuillan J."/>
            <person name="Otto T.D."/>
            <person name="Quail M.A."/>
            <person name="Sanders M.J."/>
            <person name="van Tonder A."/>
            <person name="Ginger M.L."/>
            <person name="Field M.C."/>
            <person name="Barry J.D."/>
            <person name="Hertz-Fowler C."/>
            <person name="Berriman M."/>
        </authorList>
    </citation>
    <scope>NUCLEOTIDE SEQUENCE [LARGE SCALE GENOMIC DNA]</scope>
    <source>
        <strain evidence="2 3">IL3000</strain>
    </source>
</reference>
<evidence type="ECO:0000313" key="2">
    <source>
        <dbReference type="EMBL" id="CCD13930.1"/>
    </source>
</evidence>
<gene>
    <name evidence="2" type="ORF">TCIL3000_0_46160</name>
</gene>
<protein>
    <submittedName>
        <fullName evidence="2">WGS project CAEQ00000000 data, annotated contig 1881</fullName>
    </submittedName>
</protein>
<evidence type="ECO:0000313" key="3">
    <source>
        <dbReference type="Proteomes" id="UP000000702"/>
    </source>
</evidence>
<sequence length="188" mass="22024">MTNRIRLRSRRRPRPRRHLENYNSLIQHPRYHSDAFPRYMYIINNISPHSSTQDRLIDYLRIQRNQAELERRNHGSRNKQQPSSHRSGRLGLTVAMARRLGICPLAKRQTLGTRVCPHPLLDSKTNKSQNKTLRQNEQKGKSENSIQPTSKYKTKNKTNNNNRLSESEITRGATMLAQKTTFLLREQG</sequence>
<keyword evidence="3" id="KW-1185">Reference proteome</keyword>
<organism evidence="2 3">
    <name type="scientific">Trypanosoma congolense (strain IL3000)</name>
    <dbReference type="NCBI Taxonomy" id="1068625"/>
    <lineage>
        <taxon>Eukaryota</taxon>
        <taxon>Discoba</taxon>
        <taxon>Euglenozoa</taxon>
        <taxon>Kinetoplastea</taxon>
        <taxon>Metakinetoplastina</taxon>
        <taxon>Trypanosomatida</taxon>
        <taxon>Trypanosomatidae</taxon>
        <taxon>Trypanosoma</taxon>
        <taxon>Nannomonas</taxon>
    </lineage>
</organism>
<comment type="caution">
    <text evidence="2">The sequence shown here is derived from an EMBL/GenBank/DDBJ whole genome shotgun (WGS) entry which is preliminary data.</text>
</comment>
<dbReference type="EMBL" id="CAEQ01001331">
    <property type="protein sequence ID" value="CCD13930.1"/>
    <property type="molecule type" value="Genomic_DNA"/>
</dbReference>
<dbReference type="AlphaFoldDB" id="F9W9M6"/>
<feature type="region of interest" description="Disordered" evidence="1">
    <location>
        <begin position="68"/>
        <end position="89"/>
    </location>
</feature>
<dbReference type="VEuPathDB" id="TriTrypDB:TcIL3000_0_46160"/>